<dbReference type="HOGENOM" id="CLU_1712146_0_0_10"/>
<dbReference type="RefSeq" id="WP_012927671.1">
    <property type="nucleotide sequence ID" value="NC_013730.1"/>
</dbReference>
<protein>
    <recommendedName>
        <fullName evidence="3">Secretion system C-terminal sorting domain-containing protein</fullName>
    </recommendedName>
</protein>
<name>D2QM83_SPILD</name>
<keyword evidence="2" id="KW-1185">Reference proteome</keyword>
<organism evidence="1 2">
    <name type="scientific">Spirosoma linguale (strain ATCC 33905 / DSM 74 / LMG 10896 / Claus 1)</name>
    <dbReference type="NCBI Taxonomy" id="504472"/>
    <lineage>
        <taxon>Bacteria</taxon>
        <taxon>Pseudomonadati</taxon>
        <taxon>Bacteroidota</taxon>
        <taxon>Cytophagia</taxon>
        <taxon>Cytophagales</taxon>
        <taxon>Cytophagaceae</taxon>
        <taxon>Spirosoma</taxon>
    </lineage>
</organism>
<dbReference type="EMBL" id="CP001769">
    <property type="protein sequence ID" value="ADB39146.1"/>
    <property type="molecule type" value="Genomic_DNA"/>
</dbReference>
<evidence type="ECO:0008006" key="3">
    <source>
        <dbReference type="Google" id="ProtNLM"/>
    </source>
</evidence>
<dbReference type="STRING" id="504472.Slin_3135"/>
<evidence type="ECO:0000313" key="2">
    <source>
        <dbReference type="Proteomes" id="UP000002028"/>
    </source>
</evidence>
<reference evidence="1 2" key="1">
    <citation type="journal article" date="2010" name="Stand. Genomic Sci.">
        <title>Complete genome sequence of Spirosoma linguale type strain (1).</title>
        <authorList>
            <person name="Lail K."/>
            <person name="Sikorski J."/>
            <person name="Saunders E."/>
            <person name="Lapidus A."/>
            <person name="Glavina Del Rio T."/>
            <person name="Copeland A."/>
            <person name="Tice H."/>
            <person name="Cheng J.-F."/>
            <person name="Lucas S."/>
            <person name="Nolan M."/>
            <person name="Bruce D."/>
            <person name="Goodwin L."/>
            <person name="Pitluck S."/>
            <person name="Ivanova N."/>
            <person name="Mavromatis K."/>
            <person name="Ovchinnikova G."/>
            <person name="Pati A."/>
            <person name="Chen A."/>
            <person name="Palaniappan K."/>
            <person name="Land M."/>
            <person name="Hauser L."/>
            <person name="Chang Y.-J."/>
            <person name="Jeffries C.D."/>
            <person name="Chain P."/>
            <person name="Brettin T."/>
            <person name="Detter J.C."/>
            <person name="Schuetze A."/>
            <person name="Rohde M."/>
            <person name="Tindall B.J."/>
            <person name="Goeker M."/>
            <person name="Bristow J."/>
            <person name="Eisen J.A."/>
            <person name="Markowitz V."/>
            <person name="Hugenholtz P."/>
            <person name="Kyrpides N.C."/>
            <person name="Klenk H.-P."/>
            <person name="Chen F."/>
        </authorList>
    </citation>
    <scope>NUCLEOTIDE SEQUENCE [LARGE SCALE GENOMIC DNA]</scope>
    <source>
        <strain evidence="2">ATCC 33905 / DSM 74 / LMG 10896 / Claus 1</strain>
    </source>
</reference>
<dbReference type="Gene3D" id="2.60.40.3080">
    <property type="match status" value="1"/>
</dbReference>
<sequence length="153" mass="17283">MSVNRFLPTFDTRVILIALFLYAPFLRAQTFTGQPKLTTLPASFEAMVYPSTTQPSTVRVVFNNPTGGSVRVQIENTEGQIFYDAHETIKQYRRRFDLATLPEGNYTIVLSKQNSRYAQAFVIDPPARPQNQVTLISPYARKASGKKIVVSDY</sequence>
<dbReference type="KEGG" id="sli:Slin_3135"/>
<dbReference type="AlphaFoldDB" id="D2QM83"/>
<evidence type="ECO:0000313" key="1">
    <source>
        <dbReference type="EMBL" id="ADB39146.1"/>
    </source>
</evidence>
<accession>D2QM83</accession>
<gene>
    <name evidence="1" type="ordered locus">Slin_3135</name>
</gene>
<dbReference type="Proteomes" id="UP000002028">
    <property type="component" value="Chromosome"/>
</dbReference>
<proteinExistence type="predicted"/>